<reference evidence="2" key="1">
    <citation type="submission" date="2019-10" db="EMBL/GenBank/DDBJ databases">
        <authorList>
            <person name="Nor Muhammad N."/>
        </authorList>
    </citation>
    <scope>NUCLEOTIDE SEQUENCE</scope>
</reference>
<protein>
    <submittedName>
        <fullName evidence="2">43kDa secreted glycoprotein (Immunodominant antigen Gp43)</fullName>
    </submittedName>
</protein>
<name>A0A5K1JSD7_9APHY</name>
<gene>
    <name evidence="2" type="primary">Q30MW3</name>
</gene>
<proteinExistence type="predicted"/>
<feature type="compositionally biased region" description="Low complexity" evidence="1">
    <location>
        <begin position="313"/>
        <end position="336"/>
    </location>
</feature>
<feature type="region of interest" description="Disordered" evidence="1">
    <location>
        <begin position="312"/>
        <end position="348"/>
    </location>
</feature>
<accession>A0A5K1JSD7</accession>
<sequence>MPGYIYPPLSVKNLIPPAAILDVDPVPWSEELRKNGAEDVLCLPFSLTPFPLIEAVRSISLADANISNVLRFEPSSVESSMMAAYPILLPIYLAQFDVNTVVDGKIVQVTATAFMDASYDAENPRVMVEVTQGVIDFFKMFDLPVPDLVIRGQHANSVRQFAVIRSLLAGHASLNHKRRLERWIDKAGASSDNLPAYRNRYFGKTEQEAARMVNWDDIRIRPFTREEREANWQYMTAGEELFFVKQLALTQERNREIVGSSGSGLGDPASTALLDPVAAENLQNHTAAAEKKREEMKPDWLAQYEIQRRLSAGMSGSDVAESSSSTGESNTGGKSSAGDTSSAAGIES</sequence>
<dbReference type="EMBL" id="LR724201">
    <property type="protein sequence ID" value="VWO94754.1"/>
    <property type="molecule type" value="Genomic_DNA"/>
</dbReference>
<organism evidence="2">
    <name type="scientific">Ganoderma boninense</name>
    <dbReference type="NCBI Taxonomy" id="34458"/>
    <lineage>
        <taxon>Eukaryota</taxon>
        <taxon>Fungi</taxon>
        <taxon>Dikarya</taxon>
        <taxon>Basidiomycota</taxon>
        <taxon>Agaricomycotina</taxon>
        <taxon>Agaricomycetes</taxon>
        <taxon>Polyporales</taxon>
        <taxon>Polyporaceae</taxon>
        <taxon>Ganoderma</taxon>
    </lineage>
</organism>
<dbReference type="AlphaFoldDB" id="A0A5K1JSD7"/>
<evidence type="ECO:0000256" key="1">
    <source>
        <dbReference type="SAM" id="MobiDB-lite"/>
    </source>
</evidence>
<evidence type="ECO:0000313" key="2">
    <source>
        <dbReference type="EMBL" id="VWO94754.1"/>
    </source>
</evidence>
<feature type="compositionally biased region" description="Polar residues" evidence="1">
    <location>
        <begin position="337"/>
        <end position="348"/>
    </location>
</feature>